<dbReference type="GO" id="GO:0004316">
    <property type="term" value="F:3-oxoacyl-[acyl-carrier-protein] reductase (NADPH) activity"/>
    <property type="evidence" value="ECO:0007669"/>
    <property type="project" value="UniProtKB-EC"/>
</dbReference>
<accession>A0A846M7M6</accession>
<evidence type="ECO:0000313" key="5">
    <source>
        <dbReference type="Proteomes" id="UP000576821"/>
    </source>
</evidence>
<keyword evidence="5" id="KW-1185">Reference proteome</keyword>
<evidence type="ECO:0000256" key="2">
    <source>
        <dbReference type="ARBA" id="ARBA00023002"/>
    </source>
</evidence>
<keyword evidence="2 4" id="KW-0560">Oxidoreductase</keyword>
<dbReference type="PRINTS" id="PR00081">
    <property type="entry name" value="GDHRDH"/>
</dbReference>
<dbReference type="PANTHER" id="PTHR43943:SF17">
    <property type="entry name" value="3-PHENYLPROPIONATE-DIHYDRODIOL_CINNAMIC ACID-DIHYDRODIOL DEHYDROGENASE"/>
    <property type="match status" value="1"/>
</dbReference>
<dbReference type="Gene3D" id="3.40.50.720">
    <property type="entry name" value="NAD(P)-binding Rossmann-like Domain"/>
    <property type="match status" value="1"/>
</dbReference>
<gene>
    <name evidence="4" type="ORF">FHS54_002892</name>
</gene>
<evidence type="ECO:0000256" key="3">
    <source>
        <dbReference type="ARBA" id="ARBA00051383"/>
    </source>
</evidence>
<sequence length="256" mass="26867">MDLQLKGKTVVITGGTRGIGAAMAELFAREGADVAICARDADRIASTVTKLETFGVKAFGAAVDVSDSAALQDFIHKAAETLDGIDMYVANASSMAQGNSEAHWRAGFESDVLGVVRAAEVLIPYLEAAVSRKGDASFLTISSMAATQVAAANAYSGMKAALTNLTKGLSREYASKKIRFNTISPGVIYDEDGSVGRLRTTNPDFYNALLEMNPLGRMGVPDEVAAMAAFLSSPLSTFTTGANIIIDGSMSTRVNF</sequence>
<dbReference type="EMBL" id="JAASQR010000004">
    <property type="protein sequence ID" value="NIJ17892.1"/>
    <property type="molecule type" value="Genomic_DNA"/>
</dbReference>
<reference evidence="4 5" key="1">
    <citation type="submission" date="2020-03" db="EMBL/GenBank/DDBJ databases">
        <title>Genomic Encyclopedia of Type Strains, Phase IV (KMG-IV): sequencing the most valuable type-strain genomes for metagenomic binning, comparative biology and taxonomic classification.</title>
        <authorList>
            <person name="Goeker M."/>
        </authorList>
    </citation>
    <scope>NUCLEOTIDE SEQUENCE [LARGE SCALE GENOMIC DNA]</scope>
    <source>
        <strain evidence="4 5">DSM 21299</strain>
    </source>
</reference>
<organism evidence="4 5">
    <name type="scientific">Sphingobium vermicomposti</name>
    <dbReference type="NCBI Taxonomy" id="529005"/>
    <lineage>
        <taxon>Bacteria</taxon>
        <taxon>Pseudomonadati</taxon>
        <taxon>Pseudomonadota</taxon>
        <taxon>Alphaproteobacteria</taxon>
        <taxon>Sphingomonadales</taxon>
        <taxon>Sphingomonadaceae</taxon>
        <taxon>Sphingobium</taxon>
    </lineage>
</organism>
<dbReference type="SUPFAM" id="SSF51735">
    <property type="entry name" value="NAD(P)-binding Rossmann-fold domains"/>
    <property type="match status" value="1"/>
</dbReference>
<comment type="catalytic activity">
    <reaction evidence="3">
        <text>2,5-dichlorocyclohexa-2,5-dien-1,4-diol + NAD(+) = 2,5-dichlorohydroquinone + NADH + H(+)</text>
        <dbReference type="Rhea" id="RHEA:15741"/>
        <dbReference type="ChEBI" id="CHEBI:15378"/>
        <dbReference type="ChEBI" id="CHEBI:27545"/>
        <dbReference type="ChEBI" id="CHEBI:28975"/>
        <dbReference type="ChEBI" id="CHEBI:57540"/>
        <dbReference type="ChEBI" id="CHEBI:57945"/>
    </reaction>
</comment>
<evidence type="ECO:0000313" key="4">
    <source>
        <dbReference type="EMBL" id="NIJ17892.1"/>
    </source>
</evidence>
<dbReference type="InterPro" id="IPR002347">
    <property type="entry name" value="SDR_fam"/>
</dbReference>
<dbReference type="PANTHER" id="PTHR43943">
    <property type="entry name" value="DEHYDROGENASE/REDUCTASE (SDR FAMILY) MEMBER 4"/>
    <property type="match status" value="1"/>
</dbReference>
<protein>
    <submittedName>
        <fullName evidence="4">3-oxoacyl-[acyl-carrier protein] reductase</fullName>
        <ecNumber evidence="4">1.1.1.100</ecNumber>
    </submittedName>
</protein>
<dbReference type="InterPro" id="IPR036291">
    <property type="entry name" value="NAD(P)-bd_dom_sf"/>
</dbReference>
<dbReference type="EC" id="1.1.1.100" evidence="4"/>
<name>A0A846M7M6_9SPHN</name>
<evidence type="ECO:0000256" key="1">
    <source>
        <dbReference type="ARBA" id="ARBA00006484"/>
    </source>
</evidence>
<dbReference type="Pfam" id="PF13561">
    <property type="entry name" value="adh_short_C2"/>
    <property type="match status" value="1"/>
</dbReference>
<dbReference type="Proteomes" id="UP000576821">
    <property type="component" value="Unassembled WGS sequence"/>
</dbReference>
<proteinExistence type="inferred from homology"/>
<comment type="similarity">
    <text evidence="1">Belongs to the short-chain dehydrogenases/reductases (SDR) family.</text>
</comment>
<dbReference type="RefSeq" id="WP_167304754.1">
    <property type="nucleotide sequence ID" value="NZ_JAASQR010000004.1"/>
</dbReference>
<dbReference type="FunFam" id="3.40.50.720:FF:000084">
    <property type="entry name" value="Short-chain dehydrogenase reductase"/>
    <property type="match status" value="1"/>
</dbReference>
<comment type="caution">
    <text evidence="4">The sequence shown here is derived from an EMBL/GenBank/DDBJ whole genome shotgun (WGS) entry which is preliminary data.</text>
</comment>
<dbReference type="AlphaFoldDB" id="A0A846M7M6"/>